<comment type="caution">
    <text evidence="2">The sequence shown here is derived from an EMBL/GenBank/DDBJ whole genome shotgun (WGS) entry which is preliminary data.</text>
</comment>
<name>A0A6L5Y2T3_9FIRM</name>
<dbReference type="EMBL" id="VUMZ01000001">
    <property type="protein sequence ID" value="MST50913.1"/>
    <property type="molecule type" value="Genomic_DNA"/>
</dbReference>
<keyword evidence="1" id="KW-0472">Membrane</keyword>
<feature type="transmembrane region" description="Helical" evidence="1">
    <location>
        <begin position="47"/>
        <end position="71"/>
    </location>
</feature>
<evidence type="ECO:0000256" key="1">
    <source>
        <dbReference type="SAM" id="Phobius"/>
    </source>
</evidence>
<keyword evidence="1" id="KW-1133">Transmembrane helix</keyword>
<keyword evidence="3" id="KW-1185">Reference proteome</keyword>
<reference evidence="2 3" key="1">
    <citation type="submission" date="2019-08" db="EMBL/GenBank/DDBJ databases">
        <title>In-depth cultivation of the pig gut microbiome towards novel bacterial diversity and tailored functional studies.</title>
        <authorList>
            <person name="Wylensek D."/>
            <person name="Hitch T.C.A."/>
            <person name="Clavel T."/>
        </authorList>
    </citation>
    <scope>NUCLEOTIDE SEQUENCE [LARGE SCALE GENOMIC DNA]</scope>
    <source>
        <strain evidence="2 3">WCA-MUC-591-APC-3H</strain>
    </source>
</reference>
<protein>
    <submittedName>
        <fullName evidence="2">Uncharacterized protein</fullName>
    </submittedName>
</protein>
<feature type="transmembrane region" description="Helical" evidence="1">
    <location>
        <begin position="12"/>
        <end position="35"/>
    </location>
</feature>
<dbReference type="Proteomes" id="UP000474676">
    <property type="component" value="Unassembled WGS sequence"/>
</dbReference>
<organism evidence="2 3">
    <name type="scientific">Hornefia butyriciproducens</name>
    <dbReference type="NCBI Taxonomy" id="2652293"/>
    <lineage>
        <taxon>Bacteria</taxon>
        <taxon>Bacillati</taxon>
        <taxon>Bacillota</taxon>
        <taxon>Clostridia</taxon>
        <taxon>Peptostreptococcales</taxon>
        <taxon>Anaerovoracaceae</taxon>
        <taxon>Hornefia</taxon>
    </lineage>
</organism>
<accession>A0A6L5Y2T3</accession>
<dbReference type="AlphaFoldDB" id="A0A6L5Y2T3"/>
<proteinExistence type="predicted"/>
<dbReference type="GeneID" id="303113893"/>
<keyword evidence="1" id="KW-0812">Transmembrane</keyword>
<feature type="transmembrane region" description="Helical" evidence="1">
    <location>
        <begin position="149"/>
        <end position="170"/>
    </location>
</feature>
<evidence type="ECO:0000313" key="3">
    <source>
        <dbReference type="Proteomes" id="UP000474676"/>
    </source>
</evidence>
<evidence type="ECO:0000313" key="2">
    <source>
        <dbReference type="EMBL" id="MST50913.1"/>
    </source>
</evidence>
<feature type="transmembrane region" description="Helical" evidence="1">
    <location>
        <begin position="233"/>
        <end position="255"/>
    </location>
</feature>
<gene>
    <name evidence="2" type="ORF">FYJ64_01020</name>
</gene>
<feature type="transmembrane region" description="Helical" evidence="1">
    <location>
        <begin position="182"/>
        <end position="205"/>
    </location>
</feature>
<dbReference type="RefSeq" id="WP_154573390.1">
    <property type="nucleotide sequence ID" value="NZ_VUMZ01000001.1"/>
</dbReference>
<sequence length="262" mass="28812">MLGKLLKYEIRAVGRIMLPLYAALLILSVVFGAVMASDQNMDMYKTIIAFTTLLLVLVFTIVAIMTLVTIVQRFNKNIYGSEGYLTLTVPASIATHIWNKTISALIWFFFSEIAGVFALVFMTVPVMGVENVGTAFEMIRKVKVDITPLDVVSIIIMAVVITGSLALRIYASISVGHLVSRAQNVCGIAVFIGFTIVEAVILNIFGLDSFTNVTMSISDNMPEVGMHVLTPQLLGPCFFALAFGAIYYVITWGIMKYRLNLQ</sequence>
<feature type="transmembrane region" description="Helical" evidence="1">
    <location>
        <begin position="105"/>
        <end position="129"/>
    </location>
</feature>